<sequence>MLRDDDGTRPGGELLSGPEPDLAAADGCPDAPPRVGFFTDTSVEDVRRGHPARPASARSGVGGGGAGLPGAGGHRRADRYGTPTRAGKVSPRTCGR</sequence>
<reference evidence="2 3" key="1">
    <citation type="submission" date="2019-04" db="EMBL/GenBank/DDBJ databases">
        <title>Streptomyces sp. nov. Bv016 isolated from bark of Buahinia variegata.</title>
        <authorList>
            <person name="Kanchanasin P."/>
            <person name="Tanasupawat S."/>
            <person name="Yuki M."/>
            <person name="Kudo T."/>
        </authorList>
    </citation>
    <scope>NUCLEOTIDE SEQUENCE [LARGE SCALE GENOMIC DNA]</scope>
    <source>
        <strain evidence="2 3">JCM 4765</strain>
    </source>
</reference>
<comment type="caution">
    <text evidence="2">The sequence shown here is derived from an EMBL/GenBank/DDBJ whole genome shotgun (WGS) entry which is preliminary data.</text>
</comment>
<feature type="region of interest" description="Disordered" evidence="1">
    <location>
        <begin position="1"/>
        <end position="96"/>
    </location>
</feature>
<protein>
    <submittedName>
        <fullName evidence="2">Uncharacterized protein</fullName>
    </submittedName>
</protein>
<dbReference type="EMBL" id="SRRU01000003">
    <property type="protein sequence ID" value="TGN84834.1"/>
    <property type="molecule type" value="Genomic_DNA"/>
</dbReference>
<gene>
    <name evidence="2" type="ORF">E5082_10855</name>
</gene>
<dbReference type="Proteomes" id="UP000298513">
    <property type="component" value="Unassembled WGS sequence"/>
</dbReference>
<organism evidence="2 3">
    <name type="scientific">Streptomyces griseoluteus</name>
    <dbReference type="NCBI Taxonomy" id="29306"/>
    <lineage>
        <taxon>Bacteria</taxon>
        <taxon>Bacillati</taxon>
        <taxon>Actinomycetota</taxon>
        <taxon>Actinomycetes</taxon>
        <taxon>Kitasatosporales</taxon>
        <taxon>Streptomycetaceae</taxon>
        <taxon>Streptomyces</taxon>
    </lineage>
</organism>
<evidence type="ECO:0000313" key="2">
    <source>
        <dbReference type="EMBL" id="TGN84834.1"/>
    </source>
</evidence>
<name>A0A4Z1DMC5_STRGP</name>
<keyword evidence="3" id="KW-1185">Reference proteome</keyword>
<accession>A0A4Z1DMC5</accession>
<feature type="compositionally biased region" description="Gly residues" evidence="1">
    <location>
        <begin position="60"/>
        <end position="72"/>
    </location>
</feature>
<evidence type="ECO:0000256" key="1">
    <source>
        <dbReference type="SAM" id="MobiDB-lite"/>
    </source>
</evidence>
<evidence type="ECO:0000313" key="3">
    <source>
        <dbReference type="Proteomes" id="UP000298513"/>
    </source>
</evidence>
<dbReference type="AlphaFoldDB" id="A0A4Z1DMC5"/>
<proteinExistence type="predicted"/>